<reference evidence="2" key="1">
    <citation type="submission" date="2018-04" db="EMBL/GenBank/DDBJ databases">
        <title>Complete genome of Antarctic heterotrophic bacterium Hymenobacter nivis.</title>
        <authorList>
            <person name="Terashima M."/>
        </authorList>
    </citation>
    <scope>NUCLEOTIDE SEQUENCE [LARGE SCALE GENOMIC DNA]</scope>
    <source>
        <strain evidence="2">NBRC 111535</strain>
    </source>
</reference>
<name>A0A2Z3GYI4_9BACT</name>
<dbReference type="KEGG" id="hnv:DDQ68_17685"/>
<gene>
    <name evidence="1" type="ORF">DDQ68_17685</name>
</gene>
<dbReference type="AlphaFoldDB" id="A0A2Z3GYI4"/>
<organism evidence="1 2">
    <name type="scientific">Hymenobacter nivis</name>
    <dbReference type="NCBI Taxonomy" id="1850093"/>
    <lineage>
        <taxon>Bacteria</taxon>
        <taxon>Pseudomonadati</taxon>
        <taxon>Bacteroidota</taxon>
        <taxon>Cytophagia</taxon>
        <taxon>Cytophagales</taxon>
        <taxon>Hymenobacteraceae</taxon>
        <taxon>Hymenobacter</taxon>
    </lineage>
</organism>
<evidence type="ECO:0000313" key="1">
    <source>
        <dbReference type="EMBL" id="AWM34454.1"/>
    </source>
</evidence>
<sequence>MATNPDLESKVIQRFIVKSKQDRYIQFVNSSNNRKKFIANLAHFRDLEASVFELVSGIEEEVVRQALAQQGIATRTCYVISENSQIDARVLDISEAMRETVGHQMGTMLVFGDADALYYESETMKIRYISKPR</sequence>
<dbReference type="Proteomes" id="UP000245999">
    <property type="component" value="Chromosome"/>
</dbReference>
<evidence type="ECO:0000313" key="2">
    <source>
        <dbReference type="Proteomes" id="UP000245999"/>
    </source>
</evidence>
<proteinExistence type="predicted"/>
<accession>A0A2Z3GYI4</accession>
<dbReference type="OrthoDB" id="669913at2"/>
<keyword evidence="2" id="KW-1185">Reference proteome</keyword>
<dbReference type="EMBL" id="CP029145">
    <property type="protein sequence ID" value="AWM34454.1"/>
    <property type="molecule type" value="Genomic_DNA"/>
</dbReference>
<dbReference type="RefSeq" id="WP_109657489.1">
    <property type="nucleotide sequence ID" value="NZ_CP029145.1"/>
</dbReference>
<protein>
    <submittedName>
        <fullName evidence="1">Uncharacterized protein</fullName>
    </submittedName>
</protein>